<dbReference type="AlphaFoldDB" id="A0A804IYQ6"/>
<accession>A0A804IYQ6</accession>
<reference evidence="1" key="1">
    <citation type="submission" date="2021-05" db="UniProtKB">
        <authorList>
            <consortium name="EnsemblPlants"/>
        </authorList>
    </citation>
    <scope>IDENTIFICATION</scope>
    <source>
        <strain evidence="1">subsp. malaccensis</strain>
    </source>
</reference>
<keyword evidence="2" id="KW-1185">Reference proteome</keyword>
<sequence>MRSPLLTIPSPCQLHQRHYSTHQVHCVCSLLYPSAERKAWNTSTNQNAVSPYPYFSSDHLLDSDTQAMVEDQQEALIGSNLDAPNSMLAAAAAADDDDGLTALTTKTPNLEITLGRQSWQKENAEASCEMRLKCL</sequence>
<organism evidence="1 2">
    <name type="scientific">Musa acuminata subsp. malaccensis</name>
    <name type="common">Wild banana</name>
    <name type="synonym">Musa malaccensis</name>
    <dbReference type="NCBI Taxonomy" id="214687"/>
    <lineage>
        <taxon>Eukaryota</taxon>
        <taxon>Viridiplantae</taxon>
        <taxon>Streptophyta</taxon>
        <taxon>Embryophyta</taxon>
        <taxon>Tracheophyta</taxon>
        <taxon>Spermatophyta</taxon>
        <taxon>Magnoliopsida</taxon>
        <taxon>Liliopsida</taxon>
        <taxon>Zingiberales</taxon>
        <taxon>Musaceae</taxon>
        <taxon>Musa</taxon>
    </lineage>
</organism>
<proteinExistence type="predicted"/>
<dbReference type="Proteomes" id="UP000012960">
    <property type="component" value="Unplaced"/>
</dbReference>
<dbReference type="Gramene" id="Ma04_t38930.1">
    <property type="protein sequence ID" value="Ma04_p38930.1"/>
    <property type="gene ID" value="Ma04_g38930"/>
</dbReference>
<dbReference type="EnsemblPlants" id="Ma04_t38930.1">
    <property type="protein sequence ID" value="Ma04_p38930.1"/>
    <property type="gene ID" value="Ma04_g38930"/>
</dbReference>
<name>A0A804IYQ6_MUSAM</name>
<evidence type="ECO:0000313" key="2">
    <source>
        <dbReference type="Proteomes" id="UP000012960"/>
    </source>
</evidence>
<evidence type="ECO:0000313" key="1">
    <source>
        <dbReference type="EnsemblPlants" id="Ma04_p38930.1"/>
    </source>
</evidence>
<protein>
    <submittedName>
        <fullName evidence="1">Uncharacterized protein</fullName>
    </submittedName>
</protein>